<gene>
    <name evidence="8" type="ORF">ZIOFF_044723</name>
</gene>
<dbReference type="GO" id="GO:0008270">
    <property type="term" value="F:zinc ion binding"/>
    <property type="evidence" value="ECO:0007669"/>
    <property type="project" value="UniProtKB-KW"/>
</dbReference>
<keyword evidence="3 5" id="KW-0863">Zinc-finger</keyword>
<keyword evidence="1 5" id="KW-0479">Metal-binding</keyword>
<dbReference type="GO" id="GO:0009408">
    <property type="term" value="P:response to heat"/>
    <property type="evidence" value="ECO:0007669"/>
    <property type="project" value="InterPro"/>
</dbReference>
<dbReference type="EMBL" id="JACMSC010000012">
    <property type="protein sequence ID" value="KAG6496851.1"/>
    <property type="molecule type" value="Genomic_DNA"/>
</dbReference>
<keyword evidence="4 5" id="KW-0862">Zinc</keyword>
<dbReference type="PROSITE" id="PS51188">
    <property type="entry name" value="ZF_CR"/>
    <property type="match status" value="1"/>
</dbReference>
<keyword evidence="2" id="KW-0677">Repeat</keyword>
<evidence type="ECO:0000256" key="3">
    <source>
        <dbReference type="ARBA" id="ARBA00022771"/>
    </source>
</evidence>
<dbReference type="CDD" id="cd06257">
    <property type="entry name" value="DnaJ"/>
    <property type="match status" value="1"/>
</dbReference>
<dbReference type="HAMAP" id="MF_01152">
    <property type="entry name" value="DnaJ"/>
    <property type="match status" value="1"/>
</dbReference>
<dbReference type="GO" id="GO:0042026">
    <property type="term" value="P:protein refolding"/>
    <property type="evidence" value="ECO:0007669"/>
    <property type="project" value="TreeGrafter"/>
</dbReference>
<proteinExistence type="inferred from homology"/>
<evidence type="ECO:0000259" key="6">
    <source>
        <dbReference type="PROSITE" id="PS50076"/>
    </source>
</evidence>
<dbReference type="PROSITE" id="PS50076">
    <property type="entry name" value="DNAJ_2"/>
    <property type="match status" value="1"/>
</dbReference>
<evidence type="ECO:0008006" key="10">
    <source>
        <dbReference type="Google" id="ProtNLM"/>
    </source>
</evidence>
<evidence type="ECO:0000259" key="7">
    <source>
        <dbReference type="PROSITE" id="PS51188"/>
    </source>
</evidence>
<dbReference type="PANTHER" id="PTHR43096">
    <property type="entry name" value="DNAJ HOMOLOG 1, MITOCHONDRIAL-RELATED"/>
    <property type="match status" value="1"/>
</dbReference>
<dbReference type="PANTHER" id="PTHR43096:SF36">
    <property type="entry name" value="CHAPERONE PROTEIN DNAJ 1, MITOCHONDRIAL"/>
    <property type="match status" value="1"/>
</dbReference>
<organism evidence="8 9">
    <name type="scientific">Zingiber officinale</name>
    <name type="common">Ginger</name>
    <name type="synonym">Amomum zingiber</name>
    <dbReference type="NCBI Taxonomy" id="94328"/>
    <lineage>
        <taxon>Eukaryota</taxon>
        <taxon>Viridiplantae</taxon>
        <taxon>Streptophyta</taxon>
        <taxon>Embryophyta</taxon>
        <taxon>Tracheophyta</taxon>
        <taxon>Spermatophyta</taxon>
        <taxon>Magnoliopsida</taxon>
        <taxon>Liliopsida</taxon>
        <taxon>Zingiberales</taxon>
        <taxon>Zingiberaceae</taxon>
        <taxon>Zingiber</taxon>
    </lineage>
</organism>
<dbReference type="SMART" id="SM00271">
    <property type="entry name" value="DnaJ"/>
    <property type="match status" value="1"/>
</dbReference>
<comment type="caution">
    <text evidence="8">The sequence shown here is derived from an EMBL/GenBank/DDBJ whole genome shotgun (WGS) entry which is preliminary data.</text>
</comment>
<dbReference type="Pfam" id="PF01556">
    <property type="entry name" value="DnaJ_C"/>
    <property type="match status" value="1"/>
</dbReference>
<dbReference type="InterPro" id="IPR012724">
    <property type="entry name" value="DnaJ"/>
</dbReference>
<evidence type="ECO:0000313" key="9">
    <source>
        <dbReference type="Proteomes" id="UP000734854"/>
    </source>
</evidence>
<name>A0A8J5FZ19_ZINOF</name>
<keyword evidence="9" id="KW-1185">Reference proteome</keyword>
<feature type="domain" description="CR-type" evidence="7">
    <location>
        <begin position="233"/>
        <end position="307"/>
    </location>
</feature>
<evidence type="ECO:0000256" key="1">
    <source>
        <dbReference type="ARBA" id="ARBA00022723"/>
    </source>
</evidence>
<dbReference type="GO" id="GO:0051082">
    <property type="term" value="F:unfolded protein binding"/>
    <property type="evidence" value="ECO:0007669"/>
    <property type="project" value="InterPro"/>
</dbReference>
<dbReference type="InterPro" id="IPR001623">
    <property type="entry name" value="DnaJ_domain"/>
</dbReference>
<dbReference type="InterPro" id="IPR001305">
    <property type="entry name" value="HSP_DnaJ_Cys-rich_dom"/>
</dbReference>
<dbReference type="Pfam" id="PF00226">
    <property type="entry name" value="DnaJ"/>
    <property type="match status" value="1"/>
</dbReference>
<sequence>MNRLKLLGSSKNSILFLSRKVSGHSWTSPAVGSQFDIIRGRDAISPFVRAISHLSTRYEANLGIARRAHDLLRLKKVLLSQSFHATGPCHAIEKDYYEILSVPKNASLDDIKKAFHELAKKYHPDANKNNPASKRKFQEIRDAYETLRDPEKRAHYDKNFSRGPERARYSADSTEEFREAYRDPFSEFHQSNRGPFSSSFYRIFSEVFENERETYADDVEVELNLSFAEAAKGCIKKVSVGAQVLCNSCYGRGHPVNTKPVRCPTCDGVGRVSVFPFTSTCRSCKGSGKIIKDYCATCRGSGFVDGVKNVDVNIPAGVDSGDTICVPNAGNQGGRGAHPGDLNIKLKVGKDPVFTRDGADVYVDTHISFTQAILGGKVEVPTLTGKAELKIPKGVQPGQLLVLRGRGLPKQVGLVDHGDQYVRFRVHFPSSVTVRQRELLEEFAKEEAEQESYVFANGNWWQQVVNCVSDPRFMLGIAFLMLLNLLVRKSLS</sequence>
<evidence type="ECO:0000256" key="5">
    <source>
        <dbReference type="PROSITE-ProRule" id="PRU00546"/>
    </source>
</evidence>
<accession>A0A8J5FZ19</accession>
<dbReference type="CDD" id="cd10719">
    <property type="entry name" value="DnaJ_zf"/>
    <property type="match status" value="1"/>
</dbReference>
<dbReference type="InterPro" id="IPR002939">
    <property type="entry name" value="DnaJ_C"/>
</dbReference>
<dbReference type="GO" id="GO:0005737">
    <property type="term" value="C:cytoplasm"/>
    <property type="evidence" value="ECO:0007669"/>
    <property type="project" value="TreeGrafter"/>
</dbReference>
<dbReference type="CDD" id="cd10747">
    <property type="entry name" value="DnaJ_C"/>
    <property type="match status" value="1"/>
</dbReference>
<dbReference type="OrthoDB" id="10256793at2759"/>
<evidence type="ECO:0000313" key="8">
    <source>
        <dbReference type="EMBL" id="KAG6496851.1"/>
    </source>
</evidence>
<dbReference type="InterPro" id="IPR018253">
    <property type="entry name" value="DnaJ_domain_CS"/>
</dbReference>
<feature type="zinc finger region" description="CR-type" evidence="5">
    <location>
        <begin position="233"/>
        <end position="307"/>
    </location>
</feature>
<evidence type="ECO:0000256" key="2">
    <source>
        <dbReference type="ARBA" id="ARBA00022737"/>
    </source>
</evidence>
<evidence type="ECO:0000256" key="4">
    <source>
        <dbReference type="ARBA" id="ARBA00022833"/>
    </source>
</evidence>
<dbReference type="Pfam" id="PF00684">
    <property type="entry name" value="DnaJ_CXXCXGXG"/>
    <property type="match status" value="1"/>
</dbReference>
<dbReference type="FunFam" id="2.60.260.20:FF:000005">
    <property type="entry name" value="Chaperone protein dnaJ 1, mitochondrial"/>
    <property type="match status" value="1"/>
</dbReference>
<dbReference type="Proteomes" id="UP000734854">
    <property type="component" value="Unassembled WGS sequence"/>
</dbReference>
<feature type="domain" description="J" evidence="6">
    <location>
        <begin position="95"/>
        <end position="160"/>
    </location>
</feature>
<reference evidence="8 9" key="1">
    <citation type="submission" date="2020-08" db="EMBL/GenBank/DDBJ databases">
        <title>Plant Genome Project.</title>
        <authorList>
            <person name="Zhang R.-G."/>
        </authorList>
    </citation>
    <scope>NUCLEOTIDE SEQUENCE [LARGE SCALE GENOMIC DNA]</scope>
    <source>
        <tissue evidence="8">Rhizome</tissue>
    </source>
</reference>
<dbReference type="GO" id="GO:0031072">
    <property type="term" value="F:heat shock protein binding"/>
    <property type="evidence" value="ECO:0007669"/>
    <property type="project" value="InterPro"/>
</dbReference>
<dbReference type="PROSITE" id="PS00636">
    <property type="entry name" value="DNAJ_1"/>
    <property type="match status" value="1"/>
</dbReference>
<dbReference type="GO" id="GO:0005524">
    <property type="term" value="F:ATP binding"/>
    <property type="evidence" value="ECO:0007669"/>
    <property type="project" value="InterPro"/>
</dbReference>
<dbReference type="AlphaFoldDB" id="A0A8J5FZ19"/>
<protein>
    <recommendedName>
        <fullName evidence="10">Chaperone protein dnaJ 1, mitochondrial</fullName>
    </recommendedName>
</protein>